<dbReference type="OMA" id="YVISECY"/>
<dbReference type="Proteomes" id="UP000242381">
    <property type="component" value="Unassembled WGS sequence"/>
</dbReference>
<sequence>MMSNTSLFHQRSHSMPVGNGFLNTTVIKDQPPLERLLQLRETSPFITDGFFDPSNNVHNIYEINNSGYNKTPCDLTLDCKMDRGFFFTSECHWTCYRRNYFQVSATLSVTGYTNSTFALFIHSTLVPIDQFYIRLKACISDSHDKPIALTQMTPKRDKGPQREPPMVPVSVDSSVTFERLQFKVATANNGKKRAAQQYFRLAFELVAQSKEDYYVISECYSQPLVVRGRSPGHYNADPLEPRRRRKLSVPHLAFMPPPSLNHFHLDTQNFFHARSQSVNDGYRQGSKMLESSSLDDDVGVSRAIRNWREQRSDGYAYINGYSSPFPPSSSIGQSWPTSFRQDESKQEY</sequence>
<dbReference type="AlphaFoldDB" id="A0A1X0S667"/>
<accession>A0A1X0S667</accession>
<feature type="DNA-binding region" description="NDT80" evidence="2">
    <location>
        <begin position="12"/>
        <end position="238"/>
    </location>
</feature>
<dbReference type="PANTHER" id="PTHR35144:SF2">
    <property type="entry name" value="MEIOSIS-SPECIFIC TRANSCRIPTION FACTOR NDT80"/>
    <property type="match status" value="1"/>
</dbReference>
<feature type="compositionally biased region" description="Polar residues" evidence="3">
    <location>
        <begin position="328"/>
        <end position="339"/>
    </location>
</feature>
<evidence type="ECO:0000259" key="4">
    <source>
        <dbReference type="PROSITE" id="PS51517"/>
    </source>
</evidence>
<dbReference type="SUPFAM" id="SSF49417">
    <property type="entry name" value="p53-like transcription factors"/>
    <property type="match status" value="1"/>
</dbReference>
<proteinExistence type="predicted"/>
<dbReference type="Gene3D" id="2.60.40.1390">
    <property type="entry name" value="NDT80 DNA-binding domain"/>
    <property type="match status" value="2"/>
</dbReference>
<reference evidence="5 6" key="1">
    <citation type="journal article" date="2016" name="Proc. Natl. Acad. Sci. U.S.A.">
        <title>Lipid metabolic changes in an early divergent fungus govern the establishment of a mutualistic symbiosis with endobacteria.</title>
        <authorList>
            <person name="Lastovetsky O.A."/>
            <person name="Gaspar M.L."/>
            <person name="Mondo S.J."/>
            <person name="LaButti K.M."/>
            <person name="Sandor L."/>
            <person name="Grigoriev I.V."/>
            <person name="Henry S.A."/>
            <person name="Pawlowska T.E."/>
        </authorList>
    </citation>
    <scope>NUCLEOTIDE SEQUENCE [LARGE SCALE GENOMIC DNA]</scope>
    <source>
        <strain evidence="5 6">ATCC 11559</strain>
    </source>
</reference>
<dbReference type="GO" id="GO:0045944">
    <property type="term" value="P:positive regulation of transcription by RNA polymerase II"/>
    <property type="evidence" value="ECO:0007669"/>
    <property type="project" value="TreeGrafter"/>
</dbReference>
<keyword evidence="1 2" id="KW-0238">DNA-binding</keyword>
<dbReference type="VEuPathDB" id="FungiDB:BCV72DRAFT_108526"/>
<dbReference type="GO" id="GO:0051321">
    <property type="term" value="P:meiotic cell cycle"/>
    <property type="evidence" value="ECO:0007669"/>
    <property type="project" value="TreeGrafter"/>
</dbReference>
<gene>
    <name evidence="5" type="ORF">BCV71DRAFT_248772</name>
</gene>
<organism evidence="5 6">
    <name type="scientific">Rhizopus microsporus</name>
    <dbReference type="NCBI Taxonomy" id="58291"/>
    <lineage>
        <taxon>Eukaryota</taxon>
        <taxon>Fungi</taxon>
        <taxon>Fungi incertae sedis</taxon>
        <taxon>Mucoromycota</taxon>
        <taxon>Mucoromycotina</taxon>
        <taxon>Mucoromycetes</taxon>
        <taxon>Mucorales</taxon>
        <taxon>Mucorineae</taxon>
        <taxon>Rhizopodaceae</taxon>
        <taxon>Rhizopus</taxon>
    </lineage>
</organism>
<evidence type="ECO:0000256" key="2">
    <source>
        <dbReference type="PROSITE-ProRule" id="PRU00850"/>
    </source>
</evidence>
<protein>
    <submittedName>
        <fullName evidence="5">p53-like transcription factor</fullName>
    </submittedName>
</protein>
<evidence type="ECO:0000256" key="3">
    <source>
        <dbReference type="SAM" id="MobiDB-lite"/>
    </source>
</evidence>
<dbReference type="InterPro" id="IPR024061">
    <property type="entry name" value="NDT80_DNA-bd_dom"/>
</dbReference>
<feature type="domain" description="NDT80" evidence="4">
    <location>
        <begin position="12"/>
        <end position="238"/>
    </location>
</feature>
<name>A0A1X0S667_RHIZD</name>
<dbReference type="PANTHER" id="PTHR35144">
    <property type="entry name" value="MEIOSIS-SPECIFIC TRANSCRIPTION FACTOR NDT80"/>
    <property type="match status" value="1"/>
</dbReference>
<dbReference type="GO" id="GO:0000228">
    <property type="term" value="C:nuclear chromosome"/>
    <property type="evidence" value="ECO:0007669"/>
    <property type="project" value="TreeGrafter"/>
</dbReference>
<dbReference type="InterPro" id="IPR008967">
    <property type="entry name" value="p53-like_TF_DNA-bd_sf"/>
</dbReference>
<evidence type="ECO:0000313" key="5">
    <source>
        <dbReference type="EMBL" id="ORE19802.1"/>
    </source>
</evidence>
<dbReference type="InterPro" id="IPR037141">
    <property type="entry name" value="NDT80_DNA-bd_dom_sf"/>
</dbReference>
<evidence type="ECO:0000256" key="1">
    <source>
        <dbReference type="ARBA" id="ARBA00023125"/>
    </source>
</evidence>
<dbReference type="EMBL" id="KV921304">
    <property type="protein sequence ID" value="ORE19802.1"/>
    <property type="molecule type" value="Genomic_DNA"/>
</dbReference>
<dbReference type="PROSITE" id="PS51517">
    <property type="entry name" value="NDT80"/>
    <property type="match status" value="1"/>
</dbReference>
<dbReference type="Pfam" id="PF05224">
    <property type="entry name" value="NDT80_PhoG"/>
    <property type="match status" value="1"/>
</dbReference>
<evidence type="ECO:0000313" key="6">
    <source>
        <dbReference type="Proteomes" id="UP000242381"/>
    </source>
</evidence>
<dbReference type="InterPro" id="IPR052605">
    <property type="entry name" value="Fungal_trans_regulator"/>
</dbReference>
<dbReference type="GO" id="GO:0003677">
    <property type="term" value="F:DNA binding"/>
    <property type="evidence" value="ECO:0007669"/>
    <property type="project" value="UniProtKB-KW"/>
</dbReference>
<feature type="region of interest" description="Disordered" evidence="3">
    <location>
        <begin position="325"/>
        <end position="348"/>
    </location>
</feature>
<dbReference type="GO" id="GO:0003700">
    <property type="term" value="F:DNA-binding transcription factor activity"/>
    <property type="evidence" value="ECO:0007669"/>
    <property type="project" value="UniProtKB-UniRule"/>
</dbReference>